<dbReference type="Proteomes" id="UP000237632">
    <property type="component" value="Unassembled WGS sequence"/>
</dbReference>
<reference evidence="3 4" key="1">
    <citation type="submission" date="2018-03" db="EMBL/GenBank/DDBJ databases">
        <authorList>
            <person name="Nguyen K."/>
            <person name="Fouts D."/>
            <person name="Sutton G."/>
        </authorList>
    </citation>
    <scope>NUCLEOTIDE SEQUENCE [LARGE SCALE GENOMIC DNA]</scope>
    <source>
        <strain evidence="3 4">AU3578</strain>
    </source>
</reference>
<dbReference type="InterPro" id="IPR000326">
    <property type="entry name" value="PAP2/HPO"/>
</dbReference>
<dbReference type="Gene3D" id="1.20.144.10">
    <property type="entry name" value="Phosphatidic acid phosphatase type 2/haloperoxidase"/>
    <property type="match status" value="1"/>
</dbReference>
<feature type="transmembrane region" description="Helical" evidence="1">
    <location>
        <begin position="127"/>
        <end position="142"/>
    </location>
</feature>
<evidence type="ECO:0000259" key="2">
    <source>
        <dbReference type="Pfam" id="PF01569"/>
    </source>
</evidence>
<comment type="caution">
    <text evidence="3">The sequence shown here is derived from an EMBL/GenBank/DDBJ whole genome shotgun (WGS) entry which is preliminary data.</text>
</comment>
<evidence type="ECO:0000256" key="1">
    <source>
        <dbReference type="SAM" id="Phobius"/>
    </source>
</evidence>
<keyword evidence="1" id="KW-0472">Membrane</keyword>
<proteinExistence type="predicted"/>
<name>A0AA44Y2V5_BURVI</name>
<keyword evidence="1" id="KW-0812">Transmembrane</keyword>
<dbReference type="RefSeq" id="WP_014726208.1">
    <property type="nucleotide sequence ID" value="NZ_CADFEX010000002.1"/>
</dbReference>
<sequence length="193" mass="20466">MWTAIGNLGDAALTLPLAAVCFAWLTRSLYGWRIALSWATLLAAAMLLVGVTKILHAGCGVQIRAVHFRAISGHALLAAAVWPMACLLMLHDGWNTRTLRALLPGLALAATIAVARARDDAHTTSEVMAGWMLGVLVTVVLLKRWTDAPILPPVLRPLAVVSVCAVAALAYGRHAAIQDAIDMYAPVVCARGM</sequence>
<feature type="transmembrane region" description="Helical" evidence="1">
    <location>
        <begin position="36"/>
        <end position="56"/>
    </location>
</feature>
<feature type="transmembrane region" description="Helical" evidence="1">
    <location>
        <begin position="97"/>
        <end position="115"/>
    </location>
</feature>
<feature type="transmembrane region" description="Helical" evidence="1">
    <location>
        <begin position="154"/>
        <end position="172"/>
    </location>
</feature>
<dbReference type="Pfam" id="PF01569">
    <property type="entry name" value="PAP2"/>
    <property type="match status" value="1"/>
</dbReference>
<dbReference type="AlphaFoldDB" id="A0AA44Y2V5"/>
<keyword evidence="1" id="KW-1133">Transmembrane helix</keyword>
<organism evidence="3 4">
    <name type="scientific">Burkholderia vietnamiensis</name>
    <dbReference type="NCBI Taxonomy" id="60552"/>
    <lineage>
        <taxon>Bacteria</taxon>
        <taxon>Pseudomonadati</taxon>
        <taxon>Pseudomonadota</taxon>
        <taxon>Betaproteobacteria</taxon>
        <taxon>Burkholderiales</taxon>
        <taxon>Burkholderiaceae</taxon>
        <taxon>Burkholderia</taxon>
        <taxon>Burkholderia cepacia complex</taxon>
    </lineage>
</organism>
<dbReference type="InterPro" id="IPR036938">
    <property type="entry name" value="PAP2/HPO_sf"/>
</dbReference>
<protein>
    <submittedName>
        <fullName evidence="3">Phosphatase PAP2 family protein</fullName>
    </submittedName>
</protein>
<evidence type="ECO:0000313" key="4">
    <source>
        <dbReference type="Proteomes" id="UP000237632"/>
    </source>
</evidence>
<feature type="domain" description="Phosphatidic acid phosphatase type 2/haloperoxidase" evidence="2">
    <location>
        <begin position="71"/>
        <end position="143"/>
    </location>
</feature>
<gene>
    <name evidence="3" type="ORF">C6T65_14605</name>
</gene>
<dbReference type="EMBL" id="PVHK01000100">
    <property type="protein sequence ID" value="PRH41620.1"/>
    <property type="molecule type" value="Genomic_DNA"/>
</dbReference>
<dbReference type="SUPFAM" id="SSF48317">
    <property type="entry name" value="Acid phosphatase/Vanadium-dependent haloperoxidase"/>
    <property type="match status" value="1"/>
</dbReference>
<feature type="transmembrane region" description="Helical" evidence="1">
    <location>
        <begin position="68"/>
        <end position="91"/>
    </location>
</feature>
<evidence type="ECO:0000313" key="3">
    <source>
        <dbReference type="EMBL" id="PRH41620.1"/>
    </source>
</evidence>
<accession>A0AA44Y2V5</accession>
<feature type="transmembrane region" description="Helical" evidence="1">
    <location>
        <begin position="12"/>
        <end position="30"/>
    </location>
</feature>